<organism evidence="1 2">
    <name type="scientific">Candidatus Mediterraneibacter gallistercoris</name>
    <dbReference type="NCBI Taxonomy" id="2838671"/>
    <lineage>
        <taxon>Bacteria</taxon>
        <taxon>Bacillati</taxon>
        <taxon>Bacillota</taxon>
        <taxon>Clostridia</taxon>
        <taxon>Lachnospirales</taxon>
        <taxon>Lachnospiraceae</taxon>
        <taxon>Mediterraneibacter</taxon>
    </lineage>
</organism>
<reference evidence="1" key="1">
    <citation type="journal article" date="2021" name="PeerJ">
        <title>Extensive microbial diversity within the chicken gut microbiome revealed by metagenomics and culture.</title>
        <authorList>
            <person name="Gilroy R."/>
            <person name="Ravi A."/>
            <person name="Getino M."/>
            <person name="Pursley I."/>
            <person name="Horton D.L."/>
            <person name="Alikhan N.F."/>
            <person name="Baker D."/>
            <person name="Gharbi K."/>
            <person name="Hall N."/>
            <person name="Watson M."/>
            <person name="Adriaenssens E.M."/>
            <person name="Foster-Nyarko E."/>
            <person name="Jarju S."/>
            <person name="Secka A."/>
            <person name="Antonio M."/>
            <person name="Oren A."/>
            <person name="Chaudhuri R.R."/>
            <person name="La Ragione R."/>
            <person name="Hildebrand F."/>
            <person name="Pallen M.J."/>
        </authorList>
    </citation>
    <scope>NUCLEOTIDE SEQUENCE</scope>
    <source>
        <strain evidence="1">CHK165-2605</strain>
    </source>
</reference>
<protein>
    <submittedName>
        <fullName evidence="1">Uncharacterized protein</fullName>
    </submittedName>
</protein>
<gene>
    <name evidence="1" type="ORF">H9756_10755</name>
</gene>
<comment type="caution">
    <text evidence="1">The sequence shown here is derived from an EMBL/GenBank/DDBJ whole genome shotgun (WGS) entry which is preliminary data.</text>
</comment>
<accession>A0A9D2P5W4</accession>
<dbReference type="AlphaFoldDB" id="A0A9D2P5W4"/>
<dbReference type="Proteomes" id="UP000823895">
    <property type="component" value="Unassembled WGS sequence"/>
</dbReference>
<evidence type="ECO:0000313" key="2">
    <source>
        <dbReference type="Proteomes" id="UP000823895"/>
    </source>
</evidence>
<reference evidence="1" key="2">
    <citation type="submission" date="2021-04" db="EMBL/GenBank/DDBJ databases">
        <authorList>
            <person name="Gilroy R."/>
        </authorList>
    </citation>
    <scope>NUCLEOTIDE SEQUENCE</scope>
    <source>
        <strain evidence="1">CHK165-2605</strain>
    </source>
</reference>
<proteinExistence type="predicted"/>
<evidence type="ECO:0000313" key="1">
    <source>
        <dbReference type="EMBL" id="HJC44134.1"/>
    </source>
</evidence>
<dbReference type="EMBL" id="DWWI01000221">
    <property type="protein sequence ID" value="HJC44134.1"/>
    <property type="molecule type" value="Genomic_DNA"/>
</dbReference>
<name>A0A9D2P5W4_9FIRM</name>
<sequence length="47" mass="5436">MNRMAEERLCRKIRYRMRVSCPGVVHVTGLQRYISGQERDAPSQASV</sequence>